<accession>A0AAJ5C6F5</accession>
<dbReference type="GO" id="GO:0003677">
    <property type="term" value="F:DNA binding"/>
    <property type="evidence" value="ECO:0007669"/>
    <property type="project" value="UniProtKB-KW"/>
</dbReference>
<evidence type="ECO:0000256" key="1">
    <source>
        <dbReference type="ARBA" id="ARBA00023125"/>
    </source>
</evidence>
<evidence type="ECO:0000259" key="4">
    <source>
        <dbReference type="PROSITE" id="PS51900"/>
    </source>
</evidence>
<dbReference type="InterPro" id="IPR052925">
    <property type="entry name" value="Phage_Integrase-like_Recomb"/>
</dbReference>
<feature type="domain" description="Tyr recombinase" evidence="3">
    <location>
        <begin position="193"/>
        <end position="408"/>
    </location>
</feature>
<dbReference type="GO" id="GO:0015074">
    <property type="term" value="P:DNA integration"/>
    <property type="evidence" value="ECO:0007669"/>
    <property type="project" value="InterPro"/>
</dbReference>
<sequence>MESPLAVFSKELSRRHRRKDIRFFEALAVLEALRLFSPLWSGPRRVVIHVDNENVEHGLPAVSQGLLPLAVQPPSSFVRASGLSSSAALLLWNGLATSTRARSAAVCTNFASFVAIRLHLARPFPATPAMLIEWVAHLYESGKTHNTLKRDLAVIKSWHVDLGLSTTAFDSERLERVVRGFKRVVGTPLPIAKLPITLPLLRRLVHALYTVCSSQHNRRTYRAAFCLAFACFLRSGELTWEAQDANVLTISSVSFATDGSYATVTLPASKTDPFRQGVTLTAPAVPLSTCAVSALAIICKRREPHEPLFTLEGRQPFTRSAFVATLRQCLEACHISSQSYSGHSFRRGAATWAASNGVNADTIRGLGRWRSDCFRRYVDKSAADRAATTKTALYSNASAPLRLDTVAWRDI</sequence>
<reference evidence="5" key="1">
    <citation type="submission" date="2023-10" db="EMBL/GenBank/DDBJ databases">
        <authorList>
            <person name="Guldener U."/>
        </authorList>
    </citation>
    <scope>NUCLEOTIDE SEQUENCE</scope>
    <source>
        <strain evidence="5">Mp4</strain>
    </source>
</reference>
<dbReference type="PROSITE" id="PS51900">
    <property type="entry name" value="CB"/>
    <property type="match status" value="1"/>
</dbReference>
<dbReference type="Gene3D" id="1.10.150.130">
    <property type="match status" value="1"/>
</dbReference>
<gene>
    <name evidence="5" type="ORF">MEPE_04148</name>
</gene>
<evidence type="ECO:0000313" key="5">
    <source>
        <dbReference type="EMBL" id="SNX85439.1"/>
    </source>
</evidence>
<dbReference type="InterPro" id="IPR002104">
    <property type="entry name" value="Integrase_catalytic"/>
</dbReference>
<keyword evidence="1" id="KW-0238">DNA-binding</keyword>
<dbReference type="InterPro" id="IPR013762">
    <property type="entry name" value="Integrase-like_cat_sf"/>
</dbReference>
<protein>
    <recommendedName>
        <fullName evidence="7">Tyr recombinase domain-containing protein</fullName>
    </recommendedName>
</protein>
<dbReference type="SUPFAM" id="SSF56349">
    <property type="entry name" value="DNA breaking-rejoining enzymes"/>
    <property type="match status" value="1"/>
</dbReference>
<keyword evidence="2" id="KW-0233">DNA recombination</keyword>
<evidence type="ECO:0000256" key="2">
    <source>
        <dbReference type="ARBA" id="ARBA00023172"/>
    </source>
</evidence>
<evidence type="ECO:0000313" key="6">
    <source>
        <dbReference type="Proteomes" id="UP001294444"/>
    </source>
</evidence>
<dbReference type="GO" id="GO:0006310">
    <property type="term" value="P:DNA recombination"/>
    <property type="evidence" value="ECO:0007669"/>
    <property type="project" value="UniProtKB-KW"/>
</dbReference>
<dbReference type="InterPro" id="IPR011010">
    <property type="entry name" value="DNA_brk_join_enz"/>
</dbReference>
<dbReference type="PANTHER" id="PTHR34605:SF3">
    <property type="entry name" value="P CELL-TYPE AGGLUTINATION PROTEIN MAP4-LIKE-RELATED"/>
    <property type="match status" value="1"/>
</dbReference>
<dbReference type="EMBL" id="OAPG01000010">
    <property type="protein sequence ID" value="SNX85439.1"/>
    <property type="molecule type" value="Genomic_DNA"/>
</dbReference>
<proteinExistence type="predicted"/>
<dbReference type="InterPro" id="IPR010998">
    <property type="entry name" value="Integrase_recombinase_N"/>
</dbReference>
<dbReference type="SUPFAM" id="SSF47823">
    <property type="entry name" value="lambda integrase-like, N-terminal domain"/>
    <property type="match status" value="1"/>
</dbReference>
<dbReference type="InterPro" id="IPR044068">
    <property type="entry name" value="CB"/>
</dbReference>
<dbReference type="PANTHER" id="PTHR34605">
    <property type="entry name" value="PHAGE_INTEGRASE DOMAIN-CONTAINING PROTEIN"/>
    <property type="match status" value="1"/>
</dbReference>
<dbReference type="PROSITE" id="PS51898">
    <property type="entry name" value="TYR_RECOMBINASE"/>
    <property type="match status" value="1"/>
</dbReference>
<evidence type="ECO:0008006" key="7">
    <source>
        <dbReference type="Google" id="ProtNLM"/>
    </source>
</evidence>
<dbReference type="Pfam" id="PF00589">
    <property type="entry name" value="Phage_integrase"/>
    <property type="match status" value="1"/>
</dbReference>
<organism evidence="5 6">
    <name type="scientific">Melanopsichium pennsylvanicum</name>
    <dbReference type="NCBI Taxonomy" id="63383"/>
    <lineage>
        <taxon>Eukaryota</taxon>
        <taxon>Fungi</taxon>
        <taxon>Dikarya</taxon>
        <taxon>Basidiomycota</taxon>
        <taxon>Ustilaginomycotina</taxon>
        <taxon>Ustilaginomycetes</taxon>
        <taxon>Ustilaginales</taxon>
        <taxon>Ustilaginaceae</taxon>
        <taxon>Melanopsichium</taxon>
    </lineage>
</organism>
<keyword evidence="6" id="KW-1185">Reference proteome</keyword>
<feature type="domain" description="Core-binding (CB)" evidence="4">
    <location>
        <begin position="83"/>
        <end position="163"/>
    </location>
</feature>
<name>A0AAJ5C6F5_9BASI</name>
<dbReference type="AlphaFoldDB" id="A0AAJ5C6F5"/>
<dbReference type="Gene3D" id="1.10.443.10">
    <property type="entry name" value="Intergrase catalytic core"/>
    <property type="match status" value="1"/>
</dbReference>
<evidence type="ECO:0000259" key="3">
    <source>
        <dbReference type="PROSITE" id="PS51898"/>
    </source>
</evidence>
<dbReference type="Proteomes" id="UP001294444">
    <property type="component" value="Unassembled WGS sequence"/>
</dbReference>
<comment type="caution">
    <text evidence="5">The sequence shown here is derived from an EMBL/GenBank/DDBJ whole genome shotgun (WGS) entry which is preliminary data.</text>
</comment>